<sequence>MVAKVSDFELSKMGTTNTSKMHISTVMKALLQTVETRQISLAEWAKSYHGDMTLDQIFDPNVKGKIEVKCLNKFVEIAISCLHDKGIERLLMNDVVRELEFALQLHHKSIGSKGDNEVAFINDNGDKPVVPSKVVLRMNPNNIYL</sequence>
<dbReference type="Gene3D" id="1.10.510.10">
    <property type="entry name" value="Transferase(Phosphotransferase) domain 1"/>
    <property type="match status" value="1"/>
</dbReference>
<dbReference type="GO" id="GO:0004714">
    <property type="term" value="F:transmembrane receptor protein tyrosine kinase activity"/>
    <property type="evidence" value="ECO:0007669"/>
    <property type="project" value="InterPro"/>
</dbReference>
<dbReference type="PANTHER" id="PTHR27003">
    <property type="entry name" value="OS07G0166700 PROTEIN"/>
    <property type="match status" value="1"/>
</dbReference>
<dbReference type="GO" id="GO:0005886">
    <property type="term" value="C:plasma membrane"/>
    <property type="evidence" value="ECO:0007669"/>
    <property type="project" value="TreeGrafter"/>
</dbReference>
<gene>
    <name evidence="1" type="ORF">DVH24_038437</name>
</gene>
<name>A0A498KFC6_MALDO</name>
<protein>
    <submittedName>
        <fullName evidence="1">Uncharacterized protein</fullName>
    </submittedName>
</protein>
<dbReference type="PANTHER" id="PTHR27003:SF434">
    <property type="entry name" value="RECEPTOR-LIKE PROTEIN KINASE FERONIA"/>
    <property type="match status" value="1"/>
</dbReference>
<comment type="caution">
    <text evidence="1">The sequence shown here is derived from an EMBL/GenBank/DDBJ whole genome shotgun (WGS) entry which is preliminary data.</text>
</comment>
<reference evidence="1 2" key="1">
    <citation type="submission" date="2018-10" db="EMBL/GenBank/DDBJ databases">
        <title>A high-quality apple genome assembly.</title>
        <authorList>
            <person name="Hu J."/>
        </authorList>
    </citation>
    <scope>NUCLEOTIDE SEQUENCE [LARGE SCALE GENOMIC DNA]</scope>
    <source>
        <strain evidence="2">cv. HFTH1</strain>
        <tissue evidence="1">Young leaf</tissue>
    </source>
</reference>
<proteinExistence type="predicted"/>
<keyword evidence="2" id="KW-1185">Reference proteome</keyword>
<dbReference type="EMBL" id="RDQH01000329">
    <property type="protein sequence ID" value="RXI04163.1"/>
    <property type="molecule type" value="Genomic_DNA"/>
</dbReference>
<evidence type="ECO:0000313" key="2">
    <source>
        <dbReference type="Proteomes" id="UP000290289"/>
    </source>
</evidence>
<dbReference type="GO" id="GO:0009506">
    <property type="term" value="C:plasmodesma"/>
    <property type="evidence" value="ECO:0007669"/>
    <property type="project" value="TreeGrafter"/>
</dbReference>
<dbReference type="AlphaFoldDB" id="A0A498KFC6"/>
<organism evidence="1 2">
    <name type="scientific">Malus domestica</name>
    <name type="common">Apple</name>
    <name type="synonym">Pyrus malus</name>
    <dbReference type="NCBI Taxonomy" id="3750"/>
    <lineage>
        <taxon>Eukaryota</taxon>
        <taxon>Viridiplantae</taxon>
        <taxon>Streptophyta</taxon>
        <taxon>Embryophyta</taxon>
        <taxon>Tracheophyta</taxon>
        <taxon>Spermatophyta</taxon>
        <taxon>Magnoliopsida</taxon>
        <taxon>eudicotyledons</taxon>
        <taxon>Gunneridae</taxon>
        <taxon>Pentapetalae</taxon>
        <taxon>rosids</taxon>
        <taxon>fabids</taxon>
        <taxon>Rosales</taxon>
        <taxon>Rosaceae</taxon>
        <taxon>Amygdaloideae</taxon>
        <taxon>Maleae</taxon>
        <taxon>Malus</taxon>
    </lineage>
</organism>
<evidence type="ECO:0000313" key="1">
    <source>
        <dbReference type="EMBL" id="RXI04163.1"/>
    </source>
</evidence>
<accession>A0A498KFC6</accession>
<dbReference type="InterPro" id="IPR045272">
    <property type="entry name" value="ANXUR1/2-like"/>
</dbReference>
<dbReference type="Proteomes" id="UP000290289">
    <property type="component" value="Chromosome 3"/>
</dbReference>